<name>A0A542ZNF1_9MICO</name>
<sequence length="48" mass="5618">MRAVAVHNNRSQFEMVLEQKIKDLLVDRHKKNGVLFDMFFATPTSRTP</sequence>
<comment type="caution">
    <text evidence="1">The sequence shown here is derived from an EMBL/GenBank/DDBJ whole genome shotgun (WGS) entry which is preliminary data.</text>
</comment>
<evidence type="ECO:0000313" key="1">
    <source>
        <dbReference type="EMBL" id="TQL61914.1"/>
    </source>
</evidence>
<dbReference type="RefSeq" id="WP_185746204.1">
    <property type="nucleotide sequence ID" value="NZ_BAAAKX010000011.1"/>
</dbReference>
<organism evidence="1 2">
    <name type="scientific">Oryzihumus leptocrescens</name>
    <dbReference type="NCBI Taxonomy" id="297536"/>
    <lineage>
        <taxon>Bacteria</taxon>
        <taxon>Bacillati</taxon>
        <taxon>Actinomycetota</taxon>
        <taxon>Actinomycetes</taxon>
        <taxon>Micrococcales</taxon>
        <taxon>Intrasporangiaceae</taxon>
        <taxon>Oryzihumus</taxon>
    </lineage>
</organism>
<gene>
    <name evidence="1" type="ORF">FB474_3338</name>
</gene>
<dbReference type="Proteomes" id="UP000319514">
    <property type="component" value="Unassembled WGS sequence"/>
</dbReference>
<dbReference type="EMBL" id="VFOQ01000001">
    <property type="protein sequence ID" value="TQL61914.1"/>
    <property type="molecule type" value="Genomic_DNA"/>
</dbReference>
<dbReference type="AlphaFoldDB" id="A0A542ZNF1"/>
<reference evidence="1 2" key="1">
    <citation type="submission" date="2019-06" db="EMBL/GenBank/DDBJ databases">
        <title>Sequencing the genomes of 1000 actinobacteria strains.</title>
        <authorList>
            <person name="Klenk H.-P."/>
        </authorList>
    </citation>
    <scope>NUCLEOTIDE SEQUENCE [LARGE SCALE GENOMIC DNA]</scope>
    <source>
        <strain evidence="1 2">DSM 18082</strain>
    </source>
</reference>
<evidence type="ECO:0000313" key="2">
    <source>
        <dbReference type="Proteomes" id="UP000319514"/>
    </source>
</evidence>
<proteinExistence type="predicted"/>
<accession>A0A542ZNF1</accession>
<protein>
    <submittedName>
        <fullName evidence="1">Uncharacterized protein</fullName>
    </submittedName>
</protein>
<keyword evidence="2" id="KW-1185">Reference proteome</keyword>